<reference evidence="4 5" key="1">
    <citation type="journal article" date="2016" name="Nat. Commun.">
        <title>Thousands of microbial genomes shed light on interconnected biogeochemical processes in an aquifer system.</title>
        <authorList>
            <person name="Anantharaman K."/>
            <person name="Brown C.T."/>
            <person name="Hug L.A."/>
            <person name="Sharon I."/>
            <person name="Castelle C.J."/>
            <person name="Probst A.J."/>
            <person name="Thomas B.C."/>
            <person name="Singh A."/>
            <person name="Wilkins M.J."/>
            <person name="Karaoz U."/>
            <person name="Brodie E.L."/>
            <person name="Williams K.H."/>
            <person name="Hubbard S.S."/>
            <person name="Banfield J.F."/>
        </authorList>
    </citation>
    <scope>NUCLEOTIDE SEQUENCE [LARGE SCALE GENOMIC DNA]</scope>
</reference>
<evidence type="ECO:0000313" key="5">
    <source>
        <dbReference type="Proteomes" id="UP000177026"/>
    </source>
</evidence>
<dbReference type="Proteomes" id="UP000177026">
    <property type="component" value="Unassembled WGS sequence"/>
</dbReference>
<comment type="caution">
    <text evidence="4">The sequence shown here is derived from an EMBL/GenBank/DDBJ whole genome shotgun (WGS) entry which is preliminary data.</text>
</comment>
<dbReference type="Gene3D" id="3.40.630.10">
    <property type="entry name" value="Zn peptidases"/>
    <property type="match status" value="1"/>
</dbReference>
<dbReference type="InterPro" id="IPR002933">
    <property type="entry name" value="Peptidase_M20"/>
</dbReference>
<dbReference type="InterPro" id="IPR011650">
    <property type="entry name" value="Peptidase_M20_dimer"/>
</dbReference>
<dbReference type="GO" id="GO:0008777">
    <property type="term" value="F:acetylornithine deacetylase activity"/>
    <property type="evidence" value="ECO:0007669"/>
    <property type="project" value="TreeGrafter"/>
</dbReference>
<dbReference type="SUPFAM" id="SSF53187">
    <property type="entry name" value="Zn-dependent exopeptidases"/>
    <property type="match status" value="1"/>
</dbReference>
<sequence>MMSQIIALTKKFISIPSIKGNSRALKEVLDAALAEVKGYCVDFFEKEGIPSALIYNSKARRTRFKIILNAHLDVVEGKDKQFTPFEKQGKLYGRGAYDMKTAAAAEIILFKRIAKKLNYPIALQLVTDEETGSNGTKFQVEKGVKTDFVIAGEPTDLNINFKAKGTIWAKVKFFGKSAHAAYLWQGRNPIWNLKRFLDSIQILFPLPAKKAWRTTVNIAKVETSNLNMNKVPNNCEVSLDIRYVPVGQNRFSSMKNANFYIKKLKEVLPANAKLELMLVRTPYSIKKEDPYIGTLQEASKKITGKKRRLVGEPYGSDIRYFIEDGSRGITFGPVGGAMHSENEWVDIKSLDQYCKILESFLLFAQKAAFTT</sequence>
<dbReference type="Gene3D" id="3.30.70.360">
    <property type="match status" value="1"/>
</dbReference>
<organism evidence="4 5">
    <name type="scientific">Candidatus Roizmanbacteria bacterium RIFCSPHIGHO2_01_FULL_39_8</name>
    <dbReference type="NCBI Taxonomy" id="1802033"/>
    <lineage>
        <taxon>Bacteria</taxon>
        <taxon>Candidatus Roizmaniibacteriota</taxon>
    </lineage>
</organism>
<gene>
    <name evidence="4" type="ORF">A2866_01570</name>
</gene>
<dbReference type="Pfam" id="PF01546">
    <property type="entry name" value="Peptidase_M20"/>
    <property type="match status" value="1"/>
</dbReference>
<name>A0A1F7GJR8_9BACT</name>
<evidence type="ECO:0000256" key="2">
    <source>
        <dbReference type="ARBA" id="ARBA00022801"/>
    </source>
</evidence>
<feature type="domain" description="Peptidase M20 dimerisation" evidence="3">
    <location>
        <begin position="163"/>
        <end position="246"/>
    </location>
</feature>
<evidence type="ECO:0000256" key="1">
    <source>
        <dbReference type="ARBA" id="ARBA00022723"/>
    </source>
</evidence>
<dbReference type="Pfam" id="PF07687">
    <property type="entry name" value="M20_dimer"/>
    <property type="match status" value="1"/>
</dbReference>
<dbReference type="InterPro" id="IPR036264">
    <property type="entry name" value="Bact_exopeptidase_dim_dom"/>
</dbReference>
<dbReference type="InterPro" id="IPR050072">
    <property type="entry name" value="Peptidase_M20A"/>
</dbReference>
<protein>
    <recommendedName>
        <fullName evidence="3">Peptidase M20 dimerisation domain-containing protein</fullName>
    </recommendedName>
</protein>
<proteinExistence type="predicted"/>
<dbReference type="AlphaFoldDB" id="A0A1F7GJR8"/>
<dbReference type="EMBL" id="MFZI01000051">
    <property type="protein sequence ID" value="OGK19270.1"/>
    <property type="molecule type" value="Genomic_DNA"/>
</dbReference>
<dbReference type="GO" id="GO:0006526">
    <property type="term" value="P:L-arginine biosynthetic process"/>
    <property type="evidence" value="ECO:0007669"/>
    <property type="project" value="TreeGrafter"/>
</dbReference>
<accession>A0A1F7GJR8</accession>
<dbReference type="GO" id="GO:0046872">
    <property type="term" value="F:metal ion binding"/>
    <property type="evidence" value="ECO:0007669"/>
    <property type="project" value="UniProtKB-KW"/>
</dbReference>
<keyword evidence="2" id="KW-0378">Hydrolase</keyword>
<keyword evidence="1" id="KW-0479">Metal-binding</keyword>
<dbReference type="PANTHER" id="PTHR43808">
    <property type="entry name" value="ACETYLORNITHINE DEACETYLASE"/>
    <property type="match status" value="1"/>
</dbReference>
<dbReference type="SUPFAM" id="SSF55031">
    <property type="entry name" value="Bacterial exopeptidase dimerisation domain"/>
    <property type="match status" value="1"/>
</dbReference>
<evidence type="ECO:0000313" key="4">
    <source>
        <dbReference type="EMBL" id="OGK19270.1"/>
    </source>
</evidence>
<dbReference type="PANTHER" id="PTHR43808:SF31">
    <property type="entry name" value="N-ACETYL-L-CITRULLINE DEACETYLASE"/>
    <property type="match status" value="1"/>
</dbReference>
<evidence type="ECO:0000259" key="3">
    <source>
        <dbReference type="Pfam" id="PF07687"/>
    </source>
</evidence>